<dbReference type="GO" id="GO:0000976">
    <property type="term" value="F:transcription cis-regulatory region binding"/>
    <property type="evidence" value="ECO:0007669"/>
    <property type="project" value="UniProtKB-ARBA"/>
</dbReference>
<dbReference type="SUPFAM" id="SSF46689">
    <property type="entry name" value="Homeodomain-like"/>
    <property type="match status" value="1"/>
</dbReference>
<proteinExistence type="evidence at transcript level"/>
<dbReference type="FunFam" id="1.10.10.60:FF:000394">
    <property type="entry name" value="MYB transcription factor"/>
    <property type="match status" value="1"/>
</dbReference>
<gene>
    <name evidence="9" type="primary">MYB93</name>
</gene>
<evidence type="ECO:0000313" key="10">
    <source>
        <dbReference type="EMBL" id="AGN52227.1"/>
    </source>
</evidence>
<dbReference type="PANTHER" id="PTHR47994">
    <property type="entry name" value="F14D16.11-RELATED"/>
    <property type="match status" value="1"/>
</dbReference>
<evidence type="ECO:0000259" key="7">
    <source>
        <dbReference type="PROSITE" id="PS50090"/>
    </source>
</evidence>
<evidence type="ECO:0000256" key="1">
    <source>
        <dbReference type="ARBA" id="ARBA00004123"/>
    </source>
</evidence>
<evidence type="ECO:0000259" key="8">
    <source>
        <dbReference type="PROSITE" id="PS51294"/>
    </source>
</evidence>
<reference evidence="10" key="1">
    <citation type="submission" date="2013-05" db="EMBL/GenBank/DDBJ databases">
        <title>Genome-wide characterization and comparative analysis of R2R3-MYB transcription factors reveals the complexity of MYB-associated regulatory networks in Salvia miltiorrhiza.</title>
        <authorList>
            <person name="Li C."/>
            <person name="Lu S."/>
        </authorList>
    </citation>
    <scope>NUCLEOTIDE SEQUENCE</scope>
</reference>
<dbReference type="Pfam" id="PF00249">
    <property type="entry name" value="Myb_DNA-binding"/>
    <property type="match status" value="2"/>
</dbReference>
<feature type="domain" description="Myb-like" evidence="7">
    <location>
        <begin position="58"/>
        <end position="104"/>
    </location>
</feature>
<keyword evidence="3" id="KW-0805">Transcription regulation</keyword>
<comment type="subcellular location">
    <subcellularLocation>
        <location evidence="1">Nucleus</location>
    </subcellularLocation>
</comment>
<evidence type="ECO:0000256" key="3">
    <source>
        <dbReference type="ARBA" id="ARBA00023015"/>
    </source>
</evidence>
<reference evidence="9" key="2">
    <citation type="journal article" date="2014" name="BMC Genomics">
        <title>Genome-wide characterization and comparative analysis of R2R3-MYB transcription factors shows the complexity of MYB-associated regulatory networks in Salvia miltiorrhiza.</title>
        <authorList>
            <person name="Li C."/>
            <person name="Lu S."/>
        </authorList>
    </citation>
    <scope>NUCLEOTIDE SEQUENCE</scope>
</reference>
<evidence type="ECO:0000256" key="4">
    <source>
        <dbReference type="ARBA" id="ARBA00023125"/>
    </source>
</evidence>
<dbReference type="PROSITE" id="PS50090">
    <property type="entry name" value="MYB_LIKE"/>
    <property type="match status" value="2"/>
</dbReference>
<evidence type="ECO:0000256" key="2">
    <source>
        <dbReference type="ARBA" id="ARBA00022737"/>
    </source>
</evidence>
<feature type="domain" description="HTH myb-type" evidence="8">
    <location>
        <begin position="1"/>
        <end position="56"/>
    </location>
</feature>
<dbReference type="Gene3D" id="1.10.10.60">
    <property type="entry name" value="Homeodomain-like"/>
    <property type="match status" value="2"/>
</dbReference>
<dbReference type="InterPro" id="IPR017930">
    <property type="entry name" value="Myb_dom"/>
</dbReference>
<dbReference type="InterPro" id="IPR001005">
    <property type="entry name" value="SANT/Myb"/>
</dbReference>
<feature type="domain" description="Myb-like" evidence="7">
    <location>
        <begin position="13"/>
        <end position="57"/>
    </location>
</feature>
<dbReference type="EMBL" id="KF059447">
    <property type="protein sequence ID" value="AGN52117.1"/>
    <property type="molecule type" value="mRNA"/>
</dbReference>
<dbReference type="GO" id="GO:0005634">
    <property type="term" value="C:nucleus"/>
    <property type="evidence" value="ECO:0007669"/>
    <property type="project" value="UniProtKB-SubCell"/>
</dbReference>
<keyword evidence="5" id="KW-0804">Transcription</keyword>
<keyword evidence="4" id="KW-0238">DNA-binding</keyword>
<organism evidence="9">
    <name type="scientific">Salvia miltiorrhiza</name>
    <name type="common">Chinese sage</name>
    <dbReference type="NCBI Taxonomy" id="226208"/>
    <lineage>
        <taxon>Eukaryota</taxon>
        <taxon>Viridiplantae</taxon>
        <taxon>Streptophyta</taxon>
        <taxon>Embryophyta</taxon>
        <taxon>Tracheophyta</taxon>
        <taxon>Spermatophyta</taxon>
        <taxon>Magnoliopsida</taxon>
        <taxon>eudicotyledons</taxon>
        <taxon>Gunneridae</taxon>
        <taxon>Pentapetalae</taxon>
        <taxon>asterids</taxon>
        <taxon>lamiids</taxon>
        <taxon>Lamiales</taxon>
        <taxon>Lamiaceae</taxon>
        <taxon>Nepetoideae</taxon>
        <taxon>Mentheae</taxon>
        <taxon>Salviinae</taxon>
        <taxon>Salvia</taxon>
        <taxon>Salvia incertae sedis</taxon>
    </lineage>
</organism>
<dbReference type="PROSITE" id="PS51294">
    <property type="entry name" value="HTH_MYB"/>
    <property type="match status" value="2"/>
</dbReference>
<evidence type="ECO:0000313" key="9">
    <source>
        <dbReference type="EMBL" id="AGN52117.1"/>
    </source>
</evidence>
<dbReference type="PANTHER" id="PTHR47994:SF5">
    <property type="entry name" value="F14D16.11-RELATED"/>
    <property type="match status" value="1"/>
</dbReference>
<name>A0A059PST4_SALMI</name>
<evidence type="ECO:0000256" key="5">
    <source>
        <dbReference type="ARBA" id="ARBA00023163"/>
    </source>
</evidence>
<dbReference type="EMBL" id="KF059557">
    <property type="protein sequence ID" value="AGN52227.1"/>
    <property type="molecule type" value="Genomic_DNA"/>
</dbReference>
<dbReference type="SMART" id="SM00717">
    <property type="entry name" value="SANT"/>
    <property type="match status" value="2"/>
</dbReference>
<dbReference type="InterPro" id="IPR009057">
    <property type="entry name" value="Homeodomain-like_sf"/>
</dbReference>
<dbReference type="AlphaFoldDB" id="A0A059PST4"/>
<keyword evidence="2" id="KW-0677">Repeat</keyword>
<dbReference type="InterPro" id="IPR015495">
    <property type="entry name" value="Myb_TF_plants"/>
</dbReference>
<accession>A0A059PST4</accession>
<evidence type="ECO:0000256" key="6">
    <source>
        <dbReference type="ARBA" id="ARBA00023242"/>
    </source>
</evidence>
<feature type="domain" description="HTH myb-type" evidence="8">
    <location>
        <begin position="57"/>
        <end position="108"/>
    </location>
</feature>
<sequence>MRRKQNYNKGCAWTKQEDEKLIHYITIHGQARWSTLPKAAGLERCEKSCRQRWIKYLKRENFCVDEEDLIIKLHALLGDRWSLIAGRLPGRTEKEVKKYWNSHIKRKLIRAGIDPNKHRIHQKIIQTTAKSSSSVSSSSTDFNLHFQTPIRPRVYSATHQTK</sequence>
<keyword evidence="6" id="KW-0539">Nucleus</keyword>
<dbReference type="CDD" id="cd00167">
    <property type="entry name" value="SANT"/>
    <property type="match status" value="2"/>
</dbReference>
<protein>
    <submittedName>
        <fullName evidence="9">MYB-related transcription factor</fullName>
    </submittedName>
</protein>